<proteinExistence type="predicted"/>
<dbReference type="AlphaFoldDB" id="O70025"/>
<geneLocation type="plasmid" evidence="2">
    <name>pSG5</name>
</geneLocation>
<evidence type="ECO:0000313" key="2">
    <source>
        <dbReference type="EMBL" id="CAA56753.1"/>
    </source>
</evidence>
<sequence length="80" mass="8694">MLALTLAPSIVSIPTHGRPLMPTIDTLLIPLFVVALAVLCAALVCVTAIVRADRRDVVAVVRALPELAATLIRFRRKRRP</sequence>
<accession>O70025</accession>
<feature type="transmembrane region" description="Helical" evidence="1">
    <location>
        <begin position="27"/>
        <end position="50"/>
    </location>
</feature>
<organism evidence="2">
    <name type="scientific">Streptomyces viridosporus</name>
    <dbReference type="NCBI Taxonomy" id="67581"/>
    <lineage>
        <taxon>Bacteria</taxon>
        <taxon>Bacillati</taxon>
        <taxon>Actinomycetota</taxon>
        <taxon>Actinomycetes</taxon>
        <taxon>Kitasatosporales</taxon>
        <taxon>Streptomycetaceae</taxon>
        <taxon>Streptomyces</taxon>
    </lineage>
</organism>
<dbReference type="EMBL" id="X80774">
    <property type="protein sequence ID" value="CAA56753.1"/>
    <property type="molecule type" value="Genomic_DNA"/>
</dbReference>
<reference evidence="2" key="2">
    <citation type="journal article" date="1998" name="Microbiology (Mosc.)">
        <title>The conjugative plasmid pSG5 from Streptomyces ghanaensis DSM2932 differs in its transfer functions from other Streptomyces rolling circle type plasmids.</title>
        <authorList>
            <person name="Maas R.M."/>
            <person name="Goetz J."/>
            <person name="Wohlleben W."/>
            <person name="Muth G."/>
        </authorList>
    </citation>
    <scope>NUCLEOTIDE SEQUENCE</scope>
    <source>
        <strain evidence="2">DSM2932</strain>
        <plasmid evidence="2">pSG5</plasmid>
    </source>
</reference>
<protein>
    <submittedName>
        <fullName evidence="2">Plasmid DNA for prg, traR, spdB3, spdB2, traB, rep genes and orf106, orf80, orf73, orf193, orf141</fullName>
    </submittedName>
</protein>
<keyword evidence="1" id="KW-1133">Transmembrane helix</keyword>
<keyword evidence="2" id="KW-0614">Plasmid</keyword>
<reference evidence="2" key="1">
    <citation type="journal article" date="1995" name="Plasmid">
        <title>Streptomyces ghanaensis plasmid pSG5: nucleotide sequence analysis of the self-transmissible minimal replicon and characterization of the replication mode.</title>
        <authorList>
            <person name="Muth G."/>
            <person name="Farr M."/>
            <person name="Hartmann V."/>
            <person name="Wohlleben W."/>
        </authorList>
    </citation>
    <scope>NUCLEOTIDE SEQUENCE [LARGE SCALE GENOMIC DNA]</scope>
    <source>
        <strain evidence="2">DSM2932</strain>
        <plasmid evidence="2">pSG5</plasmid>
    </source>
</reference>
<name>O70025_STRVD</name>
<evidence type="ECO:0000256" key="1">
    <source>
        <dbReference type="SAM" id="Phobius"/>
    </source>
</evidence>
<keyword evidence="1" id="KW-0812">Transmembrane</keyword>
<keyword evidence="1" id="KW-0472">Membrane</keyword>
<reference evidence="2" key="3">
    <citation type="submission" date="2007-01" db="EMBL/GenBank/DDBJ databases">
        <authorList>
            <person name="Muth G."/>
        </authorList>
    </citation>
    <scope>NUCLEOTIDE SEQUENCE</scope>
    <source>
        <strain evidence="2">DSM2932</strain>
        <plasmid evidence="2">pSG5</plasmid>
    </source>
</reference>